<dbReference type="InterPro" id="IPR012334">
    <property type="entry name" value="Pectin_lyas_fold"/>
</dbReference>
<keyword evidence="6" id="KW-0732">Signal</keyword>
<dbReference type="EMBL" id="JAHUZN010000001">
    <property type="protein sequence ID" value="KAG8503617.1"/>
    <property type="molecule type" value="Genomic_DNA"/>
</dbReference>
<evidence type="ECO:0000256" key="8">
    <source>
        <dbReference type="ARBA" id="ARBA00022801"/>
    </source>
</evidence>
<keyword evidence="8 14" id="KW-0378">Hydrolase</keyword>
<evidence type="ECO:0000256" key="3">
    <source>
        <dbReference type="ARBA" id="ARBA00012736"/>
    </source>
</evidence>
<dbReference type="Gene3D" id="1.25.40.10">
    <property type="entry name" value="Tetratricopeptide repeat domain"/>
    <property type="match status" value="2"/>
</dbReference>
<dbReference type="PROSITE" id="PS00502">
    <property type="entry name" value="POLYGALACTURONASE"/>
    <property type="match status" value="1"/>
</dbReference>
<dbReference type="GO" id="GO:0004650">
    <property type="term" value="F:polygalacturonase activity"/>
    <property type="evidence" value="ECO:0007669"/>
    <property type="project" value="UniProtKB-EC"/>
</dbReference>
<evidence type="ECO:0000256" key="11">
    <source>
        <dbReference type="ARBA" id="ARBA00034074"/>
    </source>
</evidence>
<dbReference type="Pfam" id="PF00295">
    <property type="entry name" value="Glyco_hydro_28"/>
    <property type="match status" value="2"/>
</dbReference>
<dbReference type="FunFam" id="2.160.20.10:FF:000032">
    <property type="entry name" value="Pectin lyase-like superfamily protein"/>
    <property type="match status" value="1"/>
</dbReference>
<dbReference type="InterPro" id="IPR002885">
    <property type="entry name" value="PPR_rpt"/>
</dbReference>
<dbReference type="Pfam" id="PF13041">
    <property type="entry name" value="PPR_2"/>
    <property type="match status" value="1"/>
</dbReference>
<evidence type="ECO:0000256" key="2">
    <source>
        <dbReference type="ARBA" id="ARBA00008834"/>
    </source>
</evidence>
<organism evidence="16 17">
    <name type="scientific">Gossypium anomalum</name>
    <dbReference type="NCBI Taxonomy" id="47600"/>
    <lineage>
        <taxon>Eukaryota</taxon>
        <taxon>Viridiplantae</taxon>
        <taxon>Streptophyta</taxon>
        <taxon>Embryophyta</taxon>
        <taxon>Tracheophyta</taxon>
        <taxon>Spermatophyta</taxon>
        <taxon>Magnoliopsida</taxon>
        <taxon>eudicotyledons</taxon>
        <taxon>Gunneridae</taxon>
        <taxon>Pentapetalae</taxon>
        <taxon>rosids</taxon>
        <taxon>malvids</taxon>
        <taxon>Malvales</taxon>
        <taxon>Malvaceae</taxon>
        <taxon>Malvoideae</taxon>
        <taxon>Gossypium</taxon>
    </lineage>
</organism>
<keyword evidence="17" id="KW-1185">Reference proteome</keyword>
<name>A0A8J6D9Q2_9ROSI</name>
<dbReference type="NCBIfam" id="TIGR00756">
    <property type="entry name" value="PPR"/>
    <property type="match status" value="1"/>
</dbReference>
<protein>
    <recommendedName>
        <fullName evidence="3">endo-polygalacturonase</fullName>
        <ecNumber evidence="3">3.2.1.15</ecNumber>
    </recommendedName>
</protein>
<dbReference type="Proteomes" id="UP000701853">
    <property type="component" value="Chromosome 1"/>
</dbReference>
<dbReference type="InterPro" id="IPR000743">
    <property type="entry name" value="Glyco_hydro_28"/>
</dbReference>
<dbReference type="GO" id="GO:0005975">
    <property type="term" value="P:carbohydrate metabolic process"/>
    <property type="evidence" value="ECO:0007669"/>
    <property type="project" value="InterPro"/>
</dbReference>
<evidence type="ECO:0000256" key="13">
    <source>
        <dbReference type="PROSITE-ProRule" id="PRU10052"/>
    </source>
</evidence>
<dbReference type="InterPro" id="IPR011050">
    <property type="entry name" value="Pectin_lyase_fold/virulence"/>
</dbReference>
<evidence type="ECO:0000313" key="16">
    <source>
        <dbReference type="EMBL" id="KAG8503617.1"/>
    </source>
</evidence>
<comment type="similarity">
    <text evidence="2 14">Belongs to the glycosyl hydrolase 28 family.</text>
</comment>
<comment type="caution">
    <text evidence="16">The sequence shown here is derived from an EMBL/GenBank/DDBJ whole genome shotgun (WGS) entry which is preliminary data.</text>
</comment>
<proteinExistence type="inferred from homology"/>
<feature type="active site" evidence="13">
    <location>
        <position position="497"/>
    </location>
</feature>
<evidence type="ECO:0000256" key="1">
    <source>
        <dbReference type="ARBA" id="ARBA00004191"/>
    </source>
</evidence>
<dbReference type="GO" id="GO:0071555">
    <property type="term" value="P:cell wall organization"/>
    <property type="evidence" value="ECO:0007669"/>
    <property type="project" value="UniProtKB-KW"/>
</dbReference>
<keyword evidence="5" id="KW-0964">Secreted</keyword>
<dbReference type="EC" id="3.2.1.15" evidence="3"/>
<evidence type="ECO:0000256" key="7">
    <source>
        <dbReference type="ARBA" id="ARBA00022737"/>
    </source>
</evidence>
<evidence type="ECO:0000256" key="9">
    <source>
        <dbReference type="ARBA" id="ARBA00023295"/>
    </source>
</evidence>
<dbReference type="InterPro" id="IPR006626">
    <property type="entry name" value="PbH1"/>
</dbReference>
<dbReference type="PROSITE" id="PS51375">
    <property type="entry name" value="PPR"/>
    <property type="match status" value="1"/>
</dbReference>
<dbReference type="PANTHER" id="PTHR31375">
    <property type="match status" value="1"/>
</dbReference>
<evidence type="ECO:0000313" key="17">
    <source>
        <dbReference type="Proteomes" id="UP000701853"/>
    </source>
</evidence>
<evidence type="ECO:0000256" key="4">
    <source>
        <dbReference type="ARBA" id="ARBA00022512"/>
    </source>
</evidence>
<evidence type="ECO:0000256" key="15">
    <source>
        <dbReference type="SAM" id="MobiDB-lite"/>
    </source>
</evidence>
<evidence type="ECO:0000256" key="6">
    <source>
        <dbReference type="ARBA" id="ARBA00022729"/>
    </source>
</evidence>
<evidence type="ECO:0000256" key="10">
    <source>
        <dbReference type="ARBA" id="ARBA00023316"/>
    </source>
</evidence>
<accession>A0A8J6D9Q2</accession>
<keyword evidence="4" id="KW-0134">Cell wall</keyword>
<feature type="repeat" description="PPR" evidence="12">
    <location>
        <begin position="112"/>
        <end position="146"/>
    </location>
</feature>
<sequence>MEGIQVHCRVISLGFGLTLFIGSSLMNLHLHMGLGNVALKLFDQLPDRHFNLISWDSIIPAYSETDVLSDALELVKRMHFCVEEGDILFGRPSQCAHSELSRLVFETLPIPNVFCFTSIINGYAQNGMGREGVSLLEAMLHKGLIPDEVTSLRVLSGCNHAGLAKEGKLVFNLMKSFYGICPERLLCETEEQTPGGVNSVRYLRFRVIADLLFHPTENLGTTLELLQKIFYLAYGVAGNVVYDKFNILEELEDMDIAEEDTEFLESPSWTSEHGGKVLVNVDSFGAVGDGVTDDTQAFRKAWDTACSTRKSVLLVPPGRRYLVNATKFKGPCAERLIVQIDGTIVAPDEPKNWDPDLPRLWLDFSKLQGVAFQGKGVIDGSGSKWWAASCKKNKSNPCRGAPTALTIDSSSSIKVKGLTIQNSQQMNFVISKSEAVRVFGVKVTCPGDSPNTDGIHITKSTNVVLQDCKIGTGDDCISIVNGSSTIKMKRIYCGPGHGVSIGSLGKDNSVGIVTNVVLDTALLRETTNGVRIKTWQGGSGYVRGVRFENVRMEDVANPIIIDQFYCDSPTTCQNQTSAVQISQIVYRNISGTTKSKQAIKFACSNTVPCSNLVLSNVNLEKKDGTVETYCNSAQGFGYGLPTASVPTTKALFLLTGKTMLSLPNPLEIILFTLNSKAPFRIVEFVNLLWSKILNDKKRKENKMSCISLERLTFMFVIACVVWCSSIGPCIARKGNYRKGRSKWNPPHKTTPKPKAPRHSIAPPLHRPKVFDVRRFGAKGDGRTDDSKAFQDAWSDACKVERSTVLVPPKFTFPIGPVSFSGANCQPNIVFQLDGIIIAPTDFQCWGNGSLPWLEFTYLRGGVTVQGKGILDGRGSRWWKDDGKEPKIPLNTSFQQILPIQFPPTPKVDCFVLFVTNHVSTVNSGDRTEMNSVETCREKNQLPMMFCLAVAQALRFNASTNVAVKGIRIRNSPQFHLKFNHCKRVVVHDMTADSPGDSPNTDGIHLHNCQDVLIHSSNLSCGDDCISIQSGSSNVSIFNVSCGPGHGISIGGLGRNYISKACVSNITVRDIVMHNTTNGARIKTWQGGRGSVLGVVFSNIQVSEVVRPIVINQFYCGEKHKTECRNQTAAVALSGITFEKIRGTYKDKAVDIACRDNVPCRGITLSVIELTPAPNERPRTDDTFCWQAFVEFTAPTVPPIRCLKTDKPLNNKVPPIRCLKTDKPLNNKAQSNRDVC</sequence>
<evidence type="ECO:0000256" key="12">
    <source>
        <dbReference type="PROSITE-ProRule" id="PRU00708"/>
    </source>
</evidence>
<evidence type="ECO:0000256" key="14">
    <source>
        <dbReference type="RuleBase" id="RU361169"/>
    </source>
</evidence>
<dbReference type="Gene3D" id="2.160.20.10">
    <property type="entry name" value="Single-stranded right-handed beta-helix, Pectin lyase-like"/>
    <property type="match status" value="2"/>
</dbReference>
<dbReference type="SMART" id="SM00710">
    <property type="entry name" value="PbH1"/>
    <property type="match status" value="9"/>
</dbReference>
<dbReference type="OrthoDB" id="187139at2759"/>
<comment type="catalytic activity">
    <reaction evidence="11">
        <text>(1,4-alpha-D-galacturonosyl)n+m + H2O = (1,4-alpha-D-galacturonosyl)n + (1,4-alpha-D-galacturonosyl)m.</text>
        <dbReference type="EC" id="3.2.1.15"/>
    </reaction>
</comment>
<comment type="subcellular location">
    <subcellularLocation>
        <location evidence="1">Secreted</location>
        <location evidence="1">Cell wall</location>
    </subcellularLocation>
</comment>
<dbReference type="AlphaFoldDB" id="A0A8J6D9Q2"/>
<evidence type="ECO:0000256" key="5">
    <source>
        <dbReference type="ARBA" id="ARBA00022525"/>
    </source>
</evidence>
<keyword evidence="7" id="KW-0677">Repeat</keyword>
<feature type="region of interest" description="Disordered" evidence="15">
    <location>
        <begin position="740"/>
        <end position="760"/>
    </location>
</feature>
<gene>
    <name evidence="16" type="ORF">CXB51_001800</name>
</gene>
<dbReference type="SUPFAM" id="SSF51126">
    <property type="entry name" value="Pectin lyase-like"/>
    <property type="match status" value="2"/>
</dbReference>
<dbReference type="InterPro" id="IPR011990">
    <property type="entry name" value="TPR-like_helical_dom_sf"/>
</dbReference>
<reference evidence="16 17" key="1">
    <citation type="journal article" date="2021" name="bioRxiv">
        <title>The Gossypium anomalum genome as a resource for cotton improvement and evolutionary analysis of hybrid incompatibility.</title>
        <authorList>
            <person name="Grover C.E."/>
            <person name="Yuan D."/>
            <person name="Arick M.A."/>
            <person name="Miller E.R."/>
            <person name="Hu G."/>
            <person name="Peterson D.G."/>
            <person name="Wendel J.F."/>
            <person name="Udall J.A."/>
        </authorList>
    </citation>
    <scope>NUCLEOTIDE SEQUENCE [LARGE SCALE GENOMIC DNA]</scope>
    <source>
        <strain evidence="16">JFW-Udall</strain>
        <tissue evidence="16">Leaf</tissue>
    </source>
</reference>
<keyword evidence="10" id="KW-0961">Cell wall biogenesis/degradation</keyword>
<keyword evidence="9 14" id="KW-0326">Glycosidase</keyword>